<sequence>MQPIQRTKFLVSCFILLFITSCDNTNNTESLGPSILQGMQNGDISYRGSRSFKQYRQEETLVSFTVIYKGDFTQITSDGNSSFRALLETYNLEVRRPFEVNKENQGFILVPTTPLVAPIEVGKEISLLDDILMVTVDNLKTDAPNPS</sequence>
<organism evidence="1">
    <name type="scientific">uncultured Aureispira sp</name>
    <dbReference type="NCBI Taxonomy" id="1331704"/>
    <lineage>
        <taxon>Bacteria</taxon>
        <taxon>Pseudomonadati</taxon>
        <taxon>Bacteroidota</taxon>
        <taxon>Saprospiria</taxon>
        <taxon>Saprospirales</taxon>
        <taxon>Saprospiraceae</taxon>
        <taxon>Aureispira</taxon>
        <taxon>environmental samples</taxon>
    </lineage>
</organism>
<protein>
    <submittedName>
        <fullName evidence="1">Uncharacterized protein</fullName>
    </submittedName>
</protein>
<proteinExistence type="predicted"/>
<accession>A0A6S6TX05</accession>
<name>A0A6S6TX05_9BACT</name>
<dbReference type="EMBL" id="CACVAQ010000334">
    <property type="protein sequence ID" value="CAA6823935.1"/>
    <property type="molecule type" value="Genomic_DNA"/>
</dbReference>
<dbReference type="AlphaFoldDB" id="A0A6S6TX05"/>
<reference evidence="1" key="1">
    <citation type="submission" date="2020-01" db="EMBL/GenBank/DDBJ databases">
        <authorList>
            <person name="Meier V. D."/>
            <person name="Meier V D."/>
        </authorList>
    </citation>
    <scope>NUCLEOTIDE SEQUENCE</scope>
    <source>
        <strain evidence="1">HLG_WM_MAG_10</strain>
    </source>
</reference>
<evidence type="ECO:0000313" key="1">
    <source>
        <dbReference type="EMBL" id="CAA6823935.1"/>
    </source>
</evidence>
<gene>
    <name evidence="1" type="ORF">HELGO_WM19225</name>
</gene>
<dbReference type="PROSITE" id="PS51257">
    <property type="entry name" value="PROKAR_LIPOPROTEIN"/>
    <property type="match status" value="1"/>
</dbReference>